<name>A0A328TVB0_9GAMM</name>
<accession>A0A328TVB0</accession>
<evidence type="ECO:0000313" key="1">
    <source>
        <dbReference type="EMBL" id="RAP71714.1"/>
    </source>
</evidence>
<proteinExistence type="predicted"/>
<dbReference type="EMBL" id="LJAM02000108">
    <property type="protein sequence ID" value="RAP71714.1"/>
    <property type="molecule type" value="Genomic_DNA"/>
</dbReference>
<organism evidence="1 2">
    <name type="scientific">Candidatus Erwinia dacicola</name>
    <dbReference type="NCBI Taxonomy" id="252393"/>
    <lineage>
        <taxon>Bacteria</taxon>
        <taxon>Pseudomonadati</taxon>
        <taxon>Pseudomonadota</taxon>
        <taxon>Gammaproteobacteria</taxon>
        <taxon>Enterobacterales</taxon>
        <taxon>Erwiniaceae</taxon>
        <taxon>Erwinia</taxon>
    </lineage>
</organism>
<comment type="caution">
    <text evidence="1">The sequence shown here is derived from an EMBL/GenBank/DDBJ whole genome shotgun (WGS) entry which is preliminary data.</text>
</comment>
<evidence type="ECO:0000313" key="2">
    <source>
        <dbReference type="Proteomes" id="UP000244334"/>
    </source>
</evidence>
<sequence length="34" mass="3975">MDLLCTDWQRVDYVVFIYQRPSELTAQAIITATL</sequence>
<protein>
    <submittedName>
        <fullName evidence="1">Uncharacterized protein</fullName>
    </submittedName>
</protein>
<gene>
    <name evidence="1" type="ORF">ACZ87_01465</name>
</gene>
<dbReference type="Proteomes" id="UP000244334">
    <property type="component" value="Unassembled WGS sequence"/>
</dbReference>
<reference evidence="1" key="1">
    <citation type="submission" date="2018-04" db="EMBL/GenBank/DDBJ databases">
        <title>Genomes of the Obligate Erwinia dacicola and Facultative Enterobacter sp. OLF Endosymbionts of the Olive Fruit fly, Bactrocera oleae.</title>
        <authorList>
            <person name="Estes A.M."/>
            <person name="Hearn D.J."/>
            <person name="Agarwal S."/>
            <person name="Pierson E.A."/>
            <person name="Dunning-Hotopp J.C."/>
        </authorList>
    </citation>
    <scope>NUCLEOTIDE SEQUENCE [LARGE SCALE GENOMIC DNA]</scope>
    <source>
        <strain evidence="1">Oroville</strain>
    </source>
</reference>
<keyword evidence="2" id="KW-1185">Reference proteome</keyword>
<feature type="non-terminal residue" evidence="1">
    <location>
        <position position="34"/>
    </location>
</feature>
<dbReference type="AlphaFoldDB" id="A0A328TVB0"/>